<dbReference type="InterPro" id="IPR054184">
    <property type="entry name" value="DUF6890"/>
</dbReference>
<keyword evidence="2" id="KW-1185">Reference proteome</keyword>
<name>A0ABV5HJA0_9VIBR</name>
<organism evidence="1 2">
    <name type="scientific">Vibrio olivae</name>
    <dbReference type="NCBI Taxonomy" id="1243002"/>
    <lineage>
        <taxon>Bacteria</taxon>
        <taxon>Pseudomonadati</taxon>
        <taxon>Pseudomonadota</taxon>
        <taxon>Gammaproteobacteria</taxon>
        <taxon>Vibrionales</taxon>
        <taxon>Vibrionaceae</taxon>
        <taxon>Vibrio</taxon>
    </lineage>
</organism>
<dbReference type="Proteomes" id="UP001589645">
    <property type="component" value="Unassembled WGS sequence"/>
</dbReference>
<proteinExistence type="predicted"/>
<evidence type="ECO:0000313" key="2">
    <source>
        <dbReference type="Proteomes" id="UP001589645"/>
    </source>
</evidence>
<evidence type="ECO:0000313" key="1">
    <source>
        <dbReference type="EMBL" id="MFB9134249.1"/>
    </source>
</evidence>
<accession>A0ABV5HJA0</accession>
<reference evidence="1 2" key="1">
    <citation type="submission" date="2024-09" db="EMBL/GenBank/DDBJ databases">
        <authorList>
            <person name="Sun Q."/>
            <person name="Mori K."/>
        </authorList>
    </citation>
    <scope>NUCLEOTIDE SEQUENCE [LARGE SCALE GENOMIC DNA]</scope>
    <source>
        <strain evidence="1 2">CECT 8064</strain>
    </source>
</reference>
<gene>
    <name evidence="1" type="ORF">ACFFUV_04600</name>
</gene>
<protein>
    <submittedName>
        <fullName evidence="1">DUF6890 family protein</fullName>
    </submittedName>
</protein>
<dbReference type="RefSeq" id="WP_390191846.1">
    <property type="nucleotide sequence ID" value="NZ_JBHMEP010000001.1"/>
</dbReference>
<sequence>MTERAKRIEDNPIEQAFALRRHFLPSEPDDEQSLSRAIWLDKHQFEREERAVMSAISRLFKK</sequence>
<comment type="caution">
    <text evidence="1">The sequence shown here is derived from an EMBL/GenBank/DDBJ whole genome shotgun (WGS) entry which is preliminary data.</text>
</comment>
<dbReference type="Pfam" id="PF21830">
    <property type="entry name" value="DUF6890"/>
    <property type="match status" value="1"/>
</dbReference>
<dbReference type="EMBL" id="JBHMEP010000001">
    <property type="protein sequence ID" value="MFB9134249.1"/>
    <property type="molecule type" value="Genomic_DNA"/>
</dbReference>